<accession>A0ABP2L782</accession>
<dbReference type="Gene3D" id="3.40.50.1400">
    <property type="match status" value="2"/>
</dbReference>
<comment type="caution">
    <text evidence="1">The sequence shown here is derived from an EMBL/GenBank/DDBJ whole genome shotgun (WGS) entry which is preliminary data.</text>
</comment>
<name>A0ABP2L782_9FIRM</name>
<proteinExistence type="predicted"/>
<dbReference type="InterPro" id="IPR010388">
    <property type="entry name" value="Anaerobic_Co-chelatase"/>
</dbReference>
<evidence type="ECO:0000313" key="1">
    <source>
        <dbReference type="EMBL" id="EGL40507.1"/>
    </source>
</evidence>
<evidence type="ECO:0000313" key="2">
    <source>
        <dbReference type="Proteomes" id="UP000004018"/>
    </source>
</evidence>
<dbReference type="PIRSF" id="PIRSF033579">
    <property type="entry name" value="Anaer_Co_chel"/>
    <property type="match status" value="1"/>
</dbReference>
<dbReference type="Proteomes" id="UP000004018">
    <property type="component" value="Unassembled WGS sequence"/>
</dbReference>
<keyword evidence="1" id="KW-0456">Lyase</keyword>
<gene>
    <name evidence="1" type="primary">cbiK</name>
    <name evidence="1" type="ORF">HMPREF1039_1267</name>
</gene>
<dbReference type="Pfam" id="PF06180">
    <property type="entry name" value="CbiK"/>
    <property type="match status" value="1"/>
</dbReference>
<sequence length="312" mass="35371">MKQEKQAAYGRGYMLHAEVRQAPAALVRATQLGVRSYCCPDMATLPNKDAVIVLCFGTTHTVAAHAGIMPVVRDIQAAYPHMRVEIAFTSHIVVSRLARTQGRKVLLPAEALQKLWQEGYTRVLMISLDIIPGVEYAYKLALWEEYKTSFKQLVLSTPLLYWMGQEAQRDDIADFIRAMEPALPPAENHGAVLWLAHGTPHPANAYYSVIQLRLQEILRRQVYLYSVEGWPNLASVLPVLRAQHIQTVTLMPLMLVAGEHARNDMATADRRQLERAGFHVRTYLHGLGENEAVRRLFLVRVREAREYLHDEA</sequence>
<dbReference type="SUPFAM" id="SSF53800">
    <property type="entry name" value="Chelatase"/>
    <property type="match status" value="1"/>
</dbReference>
<keyword evidence="2" id="KW-1185">Reference proteome</keyword>
<dbReference type="GO" id="GO:0016829">
    <property type="term" value="F:lyase activity"/>
    <property type="evidence" value="ECO:0007669"/>
    <property type="project" value="UniProtKB-KW"/>
</dbReference>
<dbReference type="EMBL" id="AFIJ01000026">
    <property type="protein sequence ID" value="EGL40507.1"/>
    <property type="molecule type" value="Genomic_DNA"/>
</dbReference>
<organism evidence="1 2">
    <name type="scientific">Megasphaera lornae</name>
    <dbReference type="NCBI Taxonomy" id="1000568"/>
    <lineage>
        <taxon>Bacteria</taxon>
        <taxon>Bacillati</taxon>
        <taxon>Bacillota</taxon>
        <taxon>Negativicutes</taxon>
        <taxon>Veillonellales</taxon>
        <taxon>Veillonellaceae</taxon>
        <taxon>Megasphaera</taxon>
    </lineage>
</organism>
<dbReference type="EC" id="4.99.1.-" evidence="1"/>
<reference evidence="1 2" key="1">
    <citation type="submission" date="2011-04" db="EMBL/GenBank/DDBJ databases">
        <authorList>
            <person name="Harkins D.M."/>
            <person name="Madupu R."/>
            <person name="Durkin A.S."/>
            <person name="Torralba M."/>
            <person name="Methe B."/>
            <person name="Sutton G.G."/>
            <person name="Nelson K.E."/>
        </authorList>
    </citation>
    <scope>NUCLEOTIDE SEQUENCE [LARGE SCALE GENOMIC DNA]</scope>
    <source>
        <strain evidence="1 2">UPII 199-6</strain>
    </source>
</reference>
<dbReference type="RefSeq" id="WP_007391091.1">
    <property type="nucleotide sequence ID" value="NZ_AFIJ01000026.1"/>
</dbReference>
<dbReference type="CDD" id="cd03413">
    <property type="entry name" value="CbiK_C"/>
    <property type="match status" value="1"/>
</dbReference>
<protein>
    <submittedName>
        <fullName evidence="1">Cobalt chelatase (CbiK)</fullName>
        <ecNumber evidence="1">4.99.1.-</ecNumber>
    </submittedName>
</protein>